<protein>
    <recommendedName>
        <fullName evidence="6">Nudix hydrolase domain-containing protein</fullName>
    </recommendedName>
</protein>
<dbReference type="PROSITE" id="PS51462">
    <property type="entry name" value="NUDIX"/>
    <property type="match status" value="1"/>
</dbReference>
<dbReference type="PRINTS" id="PR00502">
    <property type="entry name" value="NUDIXFAMILY"/>
</dbReference>
<gene>
    <name evidence="7" type="ORF">AVDCRST_MAG16-3126</name>
</gene>
<dbReference type="PROSITE" id="PS00893">
    <property type="entry name" value="NUDIX_BOX"/>
    <property type="match status" value="1"/>
</dbReference>
<evidence type="ECO:0000256" key="1">
    <source>
        <dbReference type="ARBA" id="ARBA00001946"/>
    </source>
</evidence>
<dbReference type="InterPro" id="IPR020084">
    <property type="entry name" value="NUDIX_hydrolase_CS"/>
</dbReference>
<dbReference type="CDD" id="cd04685">
    <property type="entry name" value="NUDIX_Hydrolase"/>
    <property type="match status" value="1"/>
</dbReference>
<sequence>MTGPVERRAARVLLLDQDGRVLLQNCCDPSAPASGSWWNTTGGGLDDGETSAQAAVRELCEETGLRVGTADLGEVVHRRVTEFGFGGADYRQIEDYFLLRTAAFQARPTGHSDLEMVAVLGTRWWSRAELRSTGERVYPEELVEVLDRLEV</sequence>
<keyword evidence="3 5" id="KW-0378">Hydrolase</keyword>
<accession>A0A6J4MMJ8</accession>
<dbReference type="InterPro" id="IPR020476">
    <property type="entry name" value="Nudix_hydrolase"/>
</dbReference>
<dbReference type="AlphaFoldDB" id="A0A6J4MMJ8"/>
<dbReference type="SUPFAM" id="SSF55811">
    <property type="entry name" value="Nudix"/>
    <property type="match status" value="1"/>
</dbReference>
<dbReference type="InterPro" id="IPR000086">
    <property type="entry name" value="NUDIX_hydrolase_dom"/>
</dbReference>
<evidence type="ECO:0000313" key="7">
    <source>
        <dbReference type="EMBL" id="CAA9362154.1"/>
    </source>
</evidence>
<dbReference type="PANTHER" id="PTHR43046">
    <property type="entry name" value="GDP-MANNOSE MANNOSYL HYDROLASE"/>
    <property type="match status" value="1"/>
</dbReference>
<organism evidence="7">
    <name type="scientific">uncultured Frankineae bacterium</name>
    <dbReference type="NCBI Taxonomy" id="437475"/>
    <lineage>
        <taxon>Bacteria</taxon>
        <taxon>Bacillati</taxon>
        <taxon>Actinomycetota</taxon>
        <taxon>Actinomycetes</taxon>
        <taxon>Frankiales</taxon>
        <taxon>environmental samples</taxon>
    </lineage>
</organism>
<comment type="similarity">
    <text evidence="2 5">Belongs to the Nudix hydrolase family.</text>
</comment>
<evidence type="ECO:0000256" key="2">
    <source>
        <dbReference type="ARBA" id="ARBA00005582"/>
    </source>
</evidence>
<evidence type="ECO:0000259" key="6">
    <source>
        <dbReference type="PROSITE" id="PS51462"/>
    </source>
</evidence>
<evidence type="ECO:0000256" key="3">
    <source>
        <dbReference type="ARBA" id="ARBA00022801"/>
    </source>
</evidence>
<feature type="domain" description="Nudix hydrolase" evidence="6">
    <location>
        <begin position="5"/>
        <end position="150"/>
    </location>
</feature>
<dbReference type="Gene3D" id="3.90.79.10">
    <property type="entry name" value="Nucleoside Triphosphate Pyrophosphohydrolase"/>
    <property type="match status" value="1"/>
</dbReference>
<proteinExistence type="inferred from homology"/>
<keyword evidence="4" id="KW-0460">Magnesium</keyword>
<name>A0A6J4MMJ8_9ACTN</name>
<evidence type="ECO:0000256" key="5">
    <source>
        <dbReference type="RuleBase" id="RU003476"/>
    </source>
</evidence>
<dbReference type="Pfam" id="PF00293">
    <property type="entry name" value="NUDIX"/>
    <property type="match status" value="1"/>
</dbReference>
<comment type="cofactor">
    <cofactor evidence="1">
        <name>Mg(2+)</name>
        <dbReference type="ChEBI" id="CHEBI:18420"/>
    </cofactor>
</comment>
<dbReference type="InterPro" id="IPR015797">
    <property type="entry name" value="NUDIX_hydrolase-like_dom_sf"/>
</dbReference>
<dbReference type="GO" id="GO:0016787">
    <property type="term" value="F:hydrolase activity"/>
    <property type="evidence" value="ECO:0007669"/>
    <property type="project" value="UniProtKB-KW"/>
</dbReference>
<reference evidence="7" key="1">
    <citation type="submission" date="2020-02" db="EMBL/GenBank/DDBJ databases">
        <authorList>
            <person name="Meier V. D."/>
        </authorList>
    </citation>
    <scope>NUCLEOTIDE SEQUENCE</scope>
    <source>
        <strain evidence="7">AVDCRST_MAG16</strain>
    </source>
</reference>
<dbReference type="EMBL" id="CADCUE010000293">
    <property type="protein sequence ID" value="CAA9362154.1"/>
    <property type="molecule type" value="Genomic_DNA"/>
</dbReference>
<evidence type="ECO:0000256" key="4">
    <source>
        <dbReference type="ARBA" id="ARBA00022842"/>
    </source>
</evidence>
<dbReference type="PANTHER" id="PTHR43046:SF12">
    <property type="entry name" value="GDP-MANNOSE MANNOSYL HYDROLASE"/>
    <property type="match status" value="1"/>
</dbReference>